<feature type="region of interest" description="Disordered" evidence="1">
    <location>
        <begin position="317"/>
        <end position="338"/>
    </location>
</feature>
<feature type="transmembrane region" description="Helical" evidence="2">
    <location>
        <begin position="121"/>
        <end position="143"/>
    </location>
</feature>
<comment type="caution">
    <text evidence="3">The sequence shown here is derived from an EMBL/GenBank/DDBJ whole genome shotgun (WGS) entry which is preliminary data.</text>
</comment>
<organism evidence="3 4">
    <name type="scientific">Mycena citricolor</name>
    <dbReference type="NCBI Taxonomy" id="2018698"/>
    <lineage>
        <taxon>Eukaryota</taxon>
        <taxon>Fungi</taxon>
        <taxon>Dikarya</taxon>
        <taxon>Basidiomycota</taxon>
        <taxon>Agaricomycotina</taxon>
        <taxon>Agaricomycetes</taxon>
        <taxon>Agaricomycetidae</taxon>
        <taxon>Agaricales</taxon>
        <taxon>Marasmiineae</taxon>
        <taxon>Mycenaceae</taxon>
        <taxon>Mycena</taxon>
    </lineage>
</organism>
<feature type="transmembrane region" description="Helical" evidence="2">
    <location>
        <begin position="57"/>
        <end position="80"/>
    </location>
</feature>
<feature type="region of interest" description="Disordered" evidence="1">
    <location>
        <begin position="281"/>
        <end position="305"/>
    </location>
</feature>
<evidence type="ECO:0000256" key="1">
    <source>
        <dbReference type="SAM" id="MobiDB-lite"/>
    </source>
</evidence>
<evidence type="ECO:0000313" key="3">
    <source>
        <dbReference type="EMBL" id="CAK5274451.1"/>
    </source>
</evidence>
<feature type="compositionally biased region" description="Polar residues" evidence="1">
    <location>
        <begin position="393"/>
        <end position="425"/>
    </location>
</feature>
<feature type="transmembrane region" description="Helical" evidence="2">
    <location>
        <begin position="16"/>
        <end position="36"/>
    </location>
</feature>
<accession>A0AAD2K2S8</accession>
<dbReference type="EMBL" id="CAVNYO010000403">
    <property type="protein sequence ID" value="CAK5274451.1"/>
    <property type="molecule type" value="Genomic_DNA"/>
</dbReference>
<name>A0AAD2K2S8_9AGAR</name>
<feature type="transmembrane region" description="Helical" evidence="2">
    <location>
        <begin position="207"/>
        <end position="224"/>
    </location>
</feature>
<feature type="transmembrane region" description="Helical" evidence="2">
    <location>
        <begin position="86"/>
        <end position="109"/>
    </location>
</feature>
<gene>
    <name evidence="3" type="ORF">MYCIT1_LOCUS21675</name>
</gene>
<feature type="transmembrane region" description="Helical" evidence="2">
    <location>
        <begin position="163"/>
        <end position="187"/>
    </location>
</feature>
<sequence>MSAPPAIAPASADSDAYLPFVITAAIAFSLMVWEYALQLPIEIKLYTRRRVWNKAPAYGFVGLRYGSLLATAPMLVLSVARLDNCQIMASLAQAGSVLVVAGSAAIITFRTGLLWDDHQGVLAPLGAMGMLVTTAWIVLATNYRATSSEFVLVLNGNCRISPTVVWLPLANTAFLIFLLSALVLSLFKIRFFHPRDSRVAYNMYRDYVACVTGITCVTLAALIIEGLAPRSGAFALSSKLLQIVFVAALSSRAFQNYLLADVIEADGSHVRPYPTSFTTVSHTSELKYPNPSPSRSPNPASASPLMTFSPTSPFSAVTPSPFSPAPSSSPTGRSRLGSVDSNAAAPVVYAAPSTLAGRNRLGSADSAASGTANTGNILAGSYTKFPSPPASYENASPLTGASSSRVATTGRNMPVASSSVASNSKPRLPTPLAPLRRNDKPRSTLPAPPLSGWSDS</sequence>
<dbReference type="Proteomes" id="UP001295794">
    <property type="component" value="Unassembled WGS sequence"/>
</dbReference>
<keyword evidence="2" id="KW-1133">Transmembrane helix</keyword>
<keyword evidence="2" id="KW-0472">Membrane</keyword>
<evidence type="ECO:0000256" key="2">
    <source>
        <dbReference type="SAM" id="Phobius"/>
    </source>
</evidence>
<proteinExistence type="predicted"/>
<keyword evidence="4" id="KW-1185">Reference proteome</keyword>
<evidence type="ECO:0000313" key="4">
    <source>
        <dbReference type="Proteomes" id="UP001295794"/>
    </source>
</evidence>
<feature type="compositionally biased region" description="Low complexity" evidence="1">
    <location>
        <begin position="317"/>
        <end position="331"/>
    </location>
</feature>
<feature type="region of interest" description="Disordered" evidence="1">
    <location>
        <begin position="388"/>
        <end position="456"/>
    </location>
</feature>
<keyword evidence="2" id="KW-0812">Transmembrane</keyword>
<dbReference type="AlphaFoldDB" id="A0AAD2K2S8"/>
<protein>
    <submittedName>
        <fullName evidence="3">Uncharacterized protein</fullName>
    </submittedName>
</protein>
<reference evidence="3" key="1">
    <citation type="submission" date="2023-11" db="EMBL/GenBank/DDBJ databases">
        <authorList>
            <person name="De Vega J J."/>
            <person name="De Vega J J."/>
        </authorList>
    </citation>
    <scope>NUCLEOTIDE SEQUENCE</scope>
</reference>